<gene>
    <name evidence="7" type="ORF">FHL15_011224</name>
</gene>
<dbReference type="Pfam" id="PF13857">
    <property type="entry name" value="Ank_5"/>
    <property type="match status" value="1"/>
</dbReference>
<keyword evidence="2 3" id="KW-0040">ANK repeat</keyword>
<dbReference type="SUPFAM" id="SSF48403">
    <property type="entry name" value="Ankyrin repeat"/>
    <property type="match status" value="2"/>
</dbReference>
<comment type="caution">
    <text evidence="7">The sequence shown here is derived from an EMBL/GenBank/DDBJ whole genome shotgun (WGS) entry which is preliminary data.</text>
</comment>
<evidence type="ECO:0000256" key="4">
    <source>
        <dbReference type="SAM" id="MobiDB-lite"/>
    </source>
</evidence>
<feature type="domain" description="NACHT" evidence="6">
    <location>
        <begin position="205"/>
        <end position="349"/>
    </location>
</feature>
<dbReference type="InterPro" id="IPR027417">
    <property type="entry name" value="P-loop_NTPase"/>
</dbReference>
<evidence type="ECO:0000313" key="8">
    <source>
        <dbReference type="Proteomes" id="UP000319160"/>
    </source>
</evidence>
<dbReference type="Pfam" id="PF24883">
    <property type="entry name" value="NPHP3_N"/>
    <property type="match status" value="1"/>
</dbReference>
<evidence type="ECO:0000259" key="6">
    <source>
        <dbReference type="PROSITE" id="PS50837"/>
    </source>
</evidence>
<feature type="repeat" description="ANK" evidence="3">
    <location>
        <begin position="822"/>
        <end position="848"/>
    </location>
</feature>
<feature type="region of interest" description="Disordered" evidence="4">
    <location>
        <begin position="1354"/>
        <end position="1392"/>
    </location>
</feature>
<name>A0A553HIU4_9PEZI</name>
<feature type="region of interest" description="Disordered" evidence="4">
    <location>
        <begin position="427"/>
        <end position="446"/>
    </location>
</feature>
<keyword evidence="1" id="KW-0677">Repeat</keyword>
<sequence>MDTTANLIAIVDLAFKVIKYMNDVREGGKERSELHQEVLTVYDLLWNLKYEFESHDLDEENAWSKPIKPLFKPGGVVDQLKLVLEQVASKLVLPSRSLKGTFKKVKWPFDKPEVQRILGRLRSLTDAISIALNRANLQVGVDTNKDVKFLRHAIDSAELETVLKWISPLDFRVLQHAAQRRPLSGTGSWFLDNPQVRGWCDSRTKVLWCHGIPGAGKTVLATALFQKLQEKHAGANVAVLVAYCSFDDTSTHSSSNIVSSFLRQLVEKRGQMSEAVRKLYTEHTKNGEQSRPSQQRLVEALSKELETFDKTFIIVDGLDELRENKQKVELLQTIESLHPLPQLLVTSRPVESIKKWFSESASEGRYQTRADFEEEEYSYYYCDNCDERGETYEEGSGEDLSGEEKEEDVDDASTNSDAIDKKFEFIEVPNEEQADPDPDSAPSSEGKNEDWVNAACYHCKTCKRDVCVKCYEQYDICFGCNQSKECFTWAWPGTVTVTAHLDDLEQYILWRIDNNDNLKFLLENAGAKAYGLADTIVSRVQEESHKMFLLAKFHMNALEQQVTARDLINALNTLPSNINDIYDSVFNRISSQRLASTLEKLLIIVATARSLLSTESLAHAITVNQDDDDIDELALPDVRHLVSMCAGLVIIEQSGHVRLAHETIGNYIANTGLKQSKNGHETLAEICLLYLHFSAFTSGACVGPDRELLIQQRQAKYPLLRYAATHWGIHTQLAHGRGASLTRTPSFPKADFVGQLAQDLMSKHKNVSAAAQFMWLDDIEASSGWDAEENVHGLHLSAYFGLTETVSSLLATDVDVDIEDCLQTTPLMYAAQAGHADIVHLLLHAGADPGRICRRGRTALHRACEGNYAKVVAEIVASSRDVAVNVIDAGNPYNLSALMWAVSNENSEIVKHLLTRKDIDVNLKCPNYFQFGALHHCVLGGQIEIAKLLLSDARIAINAVDNSRQTALTLAAQQGYGDMVSLLLEKGADTDARDVYDGPALLRAVDENALECVRILVEHGVDYKFKDFHGRNILHGCAINGRGTIMRYLLKTLPNLDPNAQGDAGETPLHDAVGRNAEAVVRVLLEYGARTDIEDTSGKTPLRLAREQDRDRLFDLLRNARLKELEADEHPHHDGEFVNDESDLSAHIKRASTLAVDYKMSIEAAVRKLDKAELETYLNETGSEALDAIKDQSREILHIAIRYGRRDNLCLLLDKGGDINSRNKWGHTLLHAAIDFDEYEIAELLLDRGCNIDERDLINRTPLLFCTLQQFKPAFGFLLLKRGASFERSERDALVPTLRYAVECDEFEVVKILVEARVPFRIKDRTGQTPYQQAKRAGHERIAQYLYEQARKERTASMNSDHVATKDTETTEDLTVGSSEKDVSPAERGADDVPQTQVKTIIPEGNEAQAHENIQHHDSKKNEEALSNGFVRSWRNGYNEMTKRETYLLGIILLLIFLLLRK</sequence>
<evidence type="ECO:0000313" key="7">
    <source>
        <dbReference type="EMBL" id="TRX87885.1"/>
    </source>
</evidence>
<dbReference type="PROSITE" id="PS50088">
    <property type="entry name" value="ANK_REPEAT"/>
    <property type="match status" value="5"/>
</dbReference>
<feature type="region of interest" description="Disordered" evidence="4">
    <location>
        <begin position="391"/>
        <end position="414"/>
    </location>
</feature>
<dbReference type="SUPFAM" id="SSF52540">
    <property type="entry name" value="P-loop containing nucleoside triphosphate hydrolases"/>
    <property type="match status" value="1"/>
</dbReference>
<dbReference type="InterPro" id="IPR036770">
    <property type="entry name" value="Ankyrin_rpt-contain_sf"/>
</dbReference>
<feature type="transmembrane region" description="Helical" evidence="5">
    <location>
        <begin position="1446"/>
        <end position="1461"/>
    </location>
</feature>
<dbReference type="STRING" id="2512241.A0A553HIU4"/>
<keyword evidence="5" id="KW-0812">Transmembrane</keyword>
<organism evidence="7 8">
    <name type="scientific">Xylaria flabelliformis</name>
    <dbReference type="NCBI Taxonomy" id="2512241"/>
    <lineage>
        <taxon>Eukaryota</taxon>
        <taxon>Fungi</taxon>
        <taxon>Dikarya</taxon>
        <taxon>Ascomycota</taxon>
        <taxon>Pezizomycotina</taxon>
        <taxon>Sordariomycetes</taxon>
        <taxon>Xylariomycetidae</taxon>
        <taxon>Xylariales</taxon>
        <taxon>Xylariaceae</taxon>
        <taxon>Xylaria</taxon>
    </lineage>
</organism>
<feature type="repeat" description="ANK" evidence="3">
    <location>
        <begin position="1064"/>
        <end position="1096"/>
    </location>
</feature>
<dbReference type="PROSITE" id="PS50297">
    <property type="entry name" value="ANK_REP_REGION"/>
    <property type="match status" value="5"/>
</dbReference>
<keyword evidence="8" id="KW-1185">Reference proteome</keyword>
<dbReference type="PROSITE" id="PS50837">
    <property type="entry name" value="NACHT"/>
    <property type="match status" value="1"/>
</dbReference>
<dbReference type="InterPro" id="IPR051165">
    <property type="entry name" value="Multifunctional_ANK_Repeat"/>
</dbReference>
<dbReference type="SMART" id="SM00248">
    <property type="entry name" value="ANK"/>
    <property type="match status" value="14"/>
</dbReference>
<evidence type="ECO:0000256" key="3">
    <source>
        <dbReference type="PROSITE-ProRule" id="PRU00023"/>
    </source>
</evidence>
<dbReference type="InterPro" id="IPR007111">
    <property type="entry name" value="NACHT_NTPase"/>
</dbReference>
<dbReference type="PANTHER" id="PTHR24123">
    <property type="entry name" value="ANKYRIN REPEAT-CONTAINING"/>
    <property type="match status" value="1"/>
</dbReference>
<keyword evidence="5" id="KW-0472">Membrane</keyword>
<reference evidence="8" key="1">
    <citation type="submission" date="2019-06" db="EMBL/GenBank/DDBJ databases">
        <title>Draft genome sequence of the griseofulvin-producing fungus Xylaria cubensis strain G536.</title>
        <authorList>
            <person name="Mead M.E."/>
            <person name="Raja H.A."/>
            <person name="Steenwyk J.L."/>
            <person name="Knowles S.L."/>
            <person name="Oberlies N.H."/>
            <person name="Rokas A."/>
        </authorList>
    </citation>
    <scope>NUCLEOTIDE SEQUENCE [LARGE SCALE GENOMIC DNA]</scope>
    <source>
        <strain evidence="8">G536</strain>
    </source>
</reference>
<evidence type="ECO:0000256" key="2">
    <source>
        <dbReference type="ARBA" id="ARBA00023043"/>
    </source>
</evidence>
<feature type="compositionally biased region" description="Acidic residues" evidence="4">
    <location>
        <begin position="429"/>
        <end position="438"/>
    </location>
</feature>
<proteinExistence type="predicted"/>
<dbReference type="OrthoDB" id="448455at2759"/>
<dbReference type="Gene3D" id="1.25.40.20">
    <property type="entry name" value="Ankyrin repeat-containing domain"/>
    <property type="match status" value="2"/>
</dbReference>
<dbReference type="InterPro" id="IPR002110">
    <property type="entry name" value="Ankyrin_rpt"/>
</dbReference>
<feature type="repeat" description="ANK" evidence="3">
    <location>
        <begin position="963"/>
        <end position="995"/>
    </location>
</feature>
<dbReference type="Proteomes" id="UP000319160">
    <property type="component" value="Unassembled WGS sequence"/>
</dbReference>
<evidence type="ECO:0000256" key="5">
    <source>
        <dbReference type="SAM" id="Phobius"/>
    </source>
</evidence>
<feature type="compositionally biased region" description="Acidic residues" evidence="4">
    <location>
        <begin position="392"/>
        <end position="411"/>
    </location>
</feature>
<evidence type="ECO:0000256" key="1">
    <source>
        <dbReference type="ARBA" id="ARBA00022737"/>
    </source>
</evidence>
<dbReference type="EMBL" id="VFLP01000112">
    <property type="protein sequence ID" value="TRX87885.1"/>
    <property type="molecule type" value="Genomic_DNA"/>
</dbReference>
<feature type="repeat" description="ANK" evidence="3">
    <location>
        <begin position="1225"/>
        <end position="1257"/>
    </location>
</feature>
<keyword evidence="5" id="KW-1133">Transmembrane helix</keyword>
<dbReference type="InterPro" id="IPR056884">
    <property type="entry name" value="NPHP3-like_N"/>
</dbReference>
<accession>A0A553HIU4</accession>
<dbReference type="Gene3D" id="3.40.50.300">
    <property type="entry name" value="P-loop containing nucleotide triphosphate hydrolases"/>
    <property type="match status" value="1"/>
</dbReference>
<dbReference type="Pfam" id="PF12796">
    <property type="entry name" value="Ank_2"/>
    <property type="match status" value="3"/>
</dbReference>
<feature type="compositionally biased region" description="Basic and acidic residues" evidence="4">
    <location>
        <begin position="1379"/>
        <end position="1391"/>
    </location>
</feature>
<protein>
    <recommendedName>
        <fullName evidence="6">NACHT domain-containing protein</fullName>
    </recommendedName>
</protein>
<feature type="repeat" description="ANK" evidence="3">
    <location>
        <begin position="1192"/>
        <end position="1224"/>
    </location>
</feature>
<dbReference type="PANTHER" id="PTHR24123:SF33">
    <property type="entry name" value="PROTEIN HOS4"/>
    <property type="match status" value="1"/>
</dbReference>